<dbReference type="Pfam" id="PF07714">
    <property type="entry name" value="PK_Tyr_Ser-Thr"/>
    <property type="match status" value="1"/>
</dbReference>
<dbReference type="PROSITE" id="PS00107">
    <property type="entry name" value="PROTEIN_KINASE_ATP"/>
    <property type="match status" value="1"/>
</dbReference>
<keyword evidence="14" id="KW-1185">Reference proteome</keyword>
<dbReference type="PRINTS" id="PR00109">
    <property type="entry name" value="TYRKINASE"/>
</dbReference>
<evidence type="ECO:0000256" key="5">
    <source>
        <dbReference type="ARBA" id="ARBA00022741"/>
    </source>
</evidence>
<keyword evidence="3" id="KW-0723">Serine/threonine-protein kinase</keyword>
<evidence type="ECO:0000256" key="4">
    <source>
        <dbReference type="ARBA" id="ARBA00022679"/>
    </source>
</evidence>
<dbReference type="Gene3D" id="1.10.510.10">
    <property type="entry name" value="Transferase(Phosphotransferase) domain 1"/>
    <property type="match status" value="1"/>
</dbReference>
<keyword evidence="6" id="KW-0418">Kinase</keyword>
<evidence type="ECO:0000256" key="6">
    <source>
        <dbReference type="ARBA" id="ARBA00022777"/>
    </source>
</evidence>
<dbReference type="AlphaFoldDB" id="A0A4Y7LCB4"/>
<accession>A0A4Y7LCB4</accession>
<dbReference type="InterPro" id="IPR051681">
    <property type="entry name" value="Ser/Thr_Kinases-Pseudokinases"/>
</dbReference>
<reference evidence="13 14" key="1">
    <citation type="journal article" date="2018" name="Science">
        <title>The opium poppy genome and morphinan production.</title>
        <authorList>
            <person name="Guo L."/>
            <person name="Winzer T."/>
            <person name="Yang X."/>
            <person name="Li Y."/>
            <person name="Ning Z."/>
            <person name="He Z."/>
            <person name="Teodor R."/>
            <person name="Lu Y."/>
            <person name="Bowser T.A."/>
            <person name="Graham I.A."/>
            <person name="Ye K."/>
        </authorList>
    </citation>
    <scope>NUCLEOTIDE SEQUENCE [LARGE SCALE GENOMIC DNA]</scope>
    <source>
        <strain evidence="14">cv. HN1</strain>
        <tissue evidence="13">Leaves</tissue>
    </source>
</reference>
<feature type="compositionally biased region" description="Polar residues" evidence="11">
    <location>
        <begin position="168"/>
        <end position="177"/>
    </location>
</feature>
<feature type="binding site" evidence="10">
    <location>
        <position position="565"/>
    </location>
    <ligand>
        <name>ATP</name>
        <dbReference type="ChEBI" id="CHEBI:30616"/>
    </ligand>
</feature>
<evidence type="ECO:0000313" key="14">
    <source>
        <dbReference type="Proteomes" id="UP000316621"/>
    </source>
</evidence>
<evidence type="ECO:0000259" key="12">
    <source>
        <dbReference type="PROSITE" id="PS50011"/>
    </source>
</evidence>
<evidence type="ECO:0000256" key="11">
    <source>
        <dbReference type="SAM" id="MobiDB-lite"/>
    </source>
</evidence>
<evidence type="ECO:0000256" key="10">
    <source>
        <dbReference type="PROSITE-ProRule" id="PRU10141"/>
    </source>
</evidence>
<dbReference type="EC" id="2.7.11.1" evidence="2"/>
<evidence type="ECO:0000256" key="9">
    <source>
        <dbReference type="ARBA" id="ARBA00048679"/>
    </source>
</evidence>
<comment type="catalytic activity">
    <reaction evidence="8">
        <text>L-threonyl-[protein] + ATP = O-phospho-L-threonyl-[protein] + ADP + H(+)</text>
        <dbReference type="Rhea" id="RHEA:46608"/>
        <dbReference type="Rhea" id="RHEA-COMP:11060"/>
        <dbReference type="Rhea" id="RHEA-COMP:11605"/>
        <dbReference type="ChEBI" id="CHEBI:15378"/>
        <dbReference type="ChEBI" id="CHEBI:30013"/>
        <dbReference type="ChEBI" id="CHEBI:30616"/>
        <dbReference type="ChEBI" id="CHEBI:61977"/>
        <dbReference type="ChEBI" id="CHEBI:456216"/>
        <dbReference type="EC" id="2.7.11.1"/>
    </reaction>
</comment>
<dbReference type="Pfam" id="PF14381">
    <property type="entry name" value="EDR1_CTR1_ARMC3_pept"/>
    <property type="match status" value="1"/>
</dbReference>
<dbReference type="PROSITE" id="PS00108">
    <property type="entry name" value="PROTEIN_KINASE_ST"/>
    <property type="match status" value="1"/>
</dbReference>
<dbReference type="Gene3D" id="3.30.200.20">
    <property type="entry name" value="Phosphorylase Kinase, domain 1"/>
    <property type="match status" value="1"/>
</dbReference>
<dbReference type="GO" id="GO:0001666">
    <property type="term" value="P:response to hypoxia"/>
    <property type="evidence" value="ECO:0007669"/>
    <property type="project" value="EnsemblPlants"/>
</dbReference>
<dbReference type="PROSITE" id="PS50011">
    <property type="entry name" value="PROTEIN_KINASE_DOM"/>
    <property type="match status" value="1"/>
</dbReference>
<dbReference type="GO" id="GO:0005524">
    <property type="term" value="F:ATP binding"/>
    <property type="evidence" value="ECO:0007669"/>
    <property type="project" value="UniProtKB-UniRule"/>
</dbReference>
<dbReference type="InterPro" id="IPR008271">
    <property type="entry name" value="Ser/Thr_kinase_AS"/>
</dbReference>
<evidence type="ECO:0000256" key="1">
    <source>
        <dbReference type="ARBA" id="ARBA00010507"/>
    </source>
</evidence>
<evidence type="ECO:0000313" key="13">
    <source>
        <dbReference type="EMBL" id="RZC82322.1"/>
    </source>
</evidence>
<dbReference type="OrthoDB" id="339325at2759"/>
<organism evidence="13 14">
    <name type="scientific">Papaver somniferum</name>
    <name type="common">Opium poppy</name>
    <dbReference type="NCBI Taxonomy" id="3469"/>
    <lineage>
        <taxon>Eukaryota</taxon>
        <taxon>Viridiplantae</taxon>
        <taxon>Streptophyta</taxon>
        <taxon>Embryophyta</taxon>
        <taxon>Tracheophyta</taxon>
        <taxon>Spermatophyta</taxon>
        <taxon>Magnoliopsida</taxon>
        <taxon>Ranunculales</taxon>
        <taxon>Papaveraceae</taxon>
        <taxon>Papaveroideae</taxon>
        <taxon>Papaver</taxon>
    </lineage>
</organism>
<dbReference type="GO" id="GO:0009744">
    <property type="term" value="P:response to sucrose"/>
    <property type="evidence" value="ECO:0007669"/>
    <property type="project" value="EnsemblPlants"/>
</dbReference>
<comment type="catalytic activity">
    <reaction evidence="9">
        <text>L-seryl-[protein] + ATP = O-phospho-L-seryl-[protein] + ADP + H(+)</text>
        <dbReference type="Rhea" id="RHEA:17989"/>
        <dbReference type="Rhea" id="RHEA-COMP:9863"/>
        <dbReference type="Rhea" id="RHEA-COMP:11604"/>
        <dbReference type="ChEBI" id="CHEBI:15378"/>
        <dbReference type="ChEBI" id="CHEBI:29999"/>
        <dbReference type="ChEBI" id="CHEBI:30616"/>
        <dbReference type="ChEBI" id="CHEBI:83421"/>
        <dbReference type="ChEBI" id="CHEBI:456216"/>
        <dbReference type="EC" id="2.7.11.1"/>
    </reaction>
</comment>
<keyword evidence="7 10" id="KW-0067">ATP-binding</keyword>
<evidence type="ECO:0000256" key="7">
    <source>
        <dbReference type="ARBA" id="ARBA00022840"/>
    </source>
</evidence>
<dbReference type="GO" id="GO:0004674">
    <property type="term" value="F:protein serine/threonine kinase activity"/>
    <property type="evidence" value="ECO:0007669"/>
    <property type="project" value="UniProtKB-KW"/>
</dbReference>
<evidence type="ECO:0000256" key="2">
    <source>
        <dbReference type="ARBA" id="ARBA00012513"/>
    </source>
</evidence>
<dbReference type="FunFam" id="1.10.510.10:FF:000193">
    <property type="entry name" value="Serine/threonine-protein kinase CTR1"/>
    <property type="match status" value="1"/>
</dbReference>
<feature type="domain" description="Protein kinase" evidence="12">
    <location>
        <begin position="538"/>
        <end position="796"/>
    </location>
</feature>
<dbReference type="FunFam" id="3.30.200.20:FF:000060">
    <property type="entry name" value="Serine/threonine-protein kinase isoform 1"/>
    <property type="match status" value="1"/>
</dbReference>
<dbReference type="OMA" id="SGDYYMP"/>
<dbReference type="InterPro" id="IPR017441">
    <property type="entry name" value="Protein_kinase_ATP_BS"/>
</dbReference>
<dbReference type="Proteomes" id="UP000316621">
    <property type="component" value="Chromosome 11"/>
</dbReference>
<comment type="similarity">
    <text evidence="1">Belongs to the protein kinase superfamily. TKL Ser/Thr protein kinase family. RAF subfamily.</text>
</comment>
<dbReference type="InterPro" id="IPR000719">
    <property type="entry name" value="Prot_kinase_dom"/>
</dbReference>
<dbReference type="InterPro" id="IPR055164">
    <property type="entry name" value="EDR1/CTR1/ARMC3-like_pept-like"/>
</dbReference>
<dbReference type="GO" id="GO:2000035">
    <property type="term" value="P:regulation of stem cell division"/>
    <property type="evidence" value="ECO:0007669"/>
    <property type="project" value="EnsemblPlants"/>
</dbReference>
<dbReference type="GO" id="GO:0005789">
    <property type="term" value="C:endoplasmic reticulum membrane"/>
    <property type="evidence" value="ECO:0007669"/>
    <property type="project" value="EnsemblPlants"/>
</dbReference>
<feature type="region of interest" description="Disordered" evidence="11">
    <location>
        <begin position="155"/>
        <end position="177"/>
    </location>
</feature>
<dbReference type="GO" id="GO:0010182">
    <property type="term" value="P:sugar mediated signaling pathway"/>
    <property type="evidence" value="ECO:0007669"/>
    <property type="project" value="UniProtKB-ARBA"/>
</dbReference>
<keyword evidence="4" id="KW-0808">Transferase</keyword>
<dbReference type="CDD" id="cd13999">
    <property type="entry name" value="STKc_MAP3K-like"/>
    <property type="match status" value="1"/>
</dbReference>
<dbReference type="GO" id="GO:2000069">
    <property type="term" value="P:regulation of post-embryonic root development"/>
    <property type="evidence" value="ECO:0007669"/>
    <property type="project" value="EnsemblPlants"/>
</dbReference>
<dbReference type="InterPro" id="IPR001245">
    <property type="entry name" value="Ser-Thr/Tyr_kinase_cat_dom"/>
</dbReference>
<dbReference type="EMBL" id="CM010725">
    <property type="protein sequence ID" value="RZC82322.1"/>
    <property type="molecule type" value="Genomic_DNA"/>
</dbReference>
<dbReference type="InterPro" id="IPR011009">
    <property type="entry name" value="Kinase-like_dom_sf"/>
</dbReference>
<dbReference type="PANTHER" id="PTHR44329:SF255">
    <property type="entry name" value="OS02G0527600 PROTEIN"/>
    <property type="match status" value="1"/>
</dbReference>
<dbReference type="GO" id="GO:0009750">
    <property type="term" value="P:response to fructose"/>
    <property type="evidence" value="ECO:0007669"/>
    <property type="project" value="EnsemblPlants"/>
</dbReference>
<dbReference type="PANTHER" id="PTHR44329">
    <property type="entry name" value="SERINE/THREONINE-PROTEIN KINASE TNNI3K-RELATED"/>
    <property type="match status" value="1"/>
</dbReference>
<evidence type="ECO:0000256" key="8">
    <source>
        <dbReference type="ARBA" id="ARBA00047899"/>
    </source>
</evidence>
<dbReference type="STRING" id="3469.A0A4Y7LCB4"/>
<evidence type="ECO:0000256" key="3">
    <source>
        <dbReference type="ARBA" id="ARBA00022527"/>
    </source>
</evidence>
<proteinExistence type="inferred from homology"/>
<keyword evidence="5 10" id="KW-0547">Nucleotide-binding</keyword>
<dbReference type="Gramene" id="RZC82322">
    <property type="protein sequence ID" value="RZC82322"/>
    <property type="gene ID" value="C5167_045108"/>
</dbReference>
<protein>
    <recommendedName>
        <fullName evidence="2">non-specific serine/threonine protein kinase</fullName>
        <ecNumber evidence="2">2.7.11.1</ecNumber>
    </recommendedName>
</protein>
<dbReference type="SUPFAM" id="SSF56112">
    <property type="entry name" value="Protein kinase-like (PK-like)"/>
    <property type="match status" value="1"/>
</dbReference>
<dbReference type="GO" id="GO:0048510">
    <property type="term" value="P:regulation of timing of transition from vegetative to reproductive phase"/>
    <property type="evidence" value="ECO:0007669"/>
    <property type="project" value="EnsemblPlants"/>
</dbReference>
<gene>
    <name evidence="13" type="ORF">C5167_045108</name>
</gene>
<dbReference type="SMART" id="SM00220">
    <property type="entry name" value="S_TKc"/>
    <property type="match status" value="1"/>
</dbReference>
<sequence length="812" mass="90257">MEMPGRRTNYSLLNQFPPEDDKKFLPPLGVGGGNQFYESLSGEKNKGNWDGNGGDQRRMGGGGLFPSSLGLQRQSSGSSFGETLSGEYYIPTMSNSMVNDPEIDVLRLKSGIEAAATNGSSSTTSKSWAQQTEESYQLQLALALRLSSEATCADDPNFLDPVPDESNIRNSTNSSSPEAMSHRFWVNGCLSYFDKVPDGFYLIHGMDSYVWTMCTDIQEHGRVPTIESLKAVDSDSSIEVVLIDKSSDPSLIELQNRVISLSRSCVTTKEVVDQLAKLVCIHMGDTASNGEDFLVSRWKECSQVLKDCLGSVVIPMGSLSVGVCRHRALLFKILADTIDLPCRIAKGCKYCRRNDAASCLVRFGLDREYLVDLLGKPGCLCEPDSLLNGPSSISIASPLRLPRYKPFEMTESFTSLAKQYFQDCQSINLIFSDAPTGVNDGSSTPPLHQGFSRPSSRDRGDIMLQSSSGPAESVISVDLRDPMLLKHTPPTGNRDGQAIVPVADPRIDMNRDLRYMQGRSSNDLSFDIEDLDIPWSELELKEKIGAGSFGTVHRADWNSSEVAVKILMEQDFHVERFKEFIREVAIMRRLRHPNIVLFMGAVTRPPNLSIVTEYLSRGSLYRLLHKSGSRELLDEKRRLSMAFDVAKGMNYLHRHNPPIVHRDLKSPNLLVDKKYTVKVCDFGLSRLKANTFLSSKSVAGTPEWMAPEVLRDEPSNEKSDIYSFGVILWELVTMQPPWVNLNAAQVVAAVGFKNRRLDIPNNVNPQVAELIEACWAYEPWKRPSFASIMETLKAMIKPPTPPSLRSDAPRLN</sequence>
<feature type="region of interest" description="Disordered" evidence="11">
    <location>
        <begin position="1"/>
        <end position="22"/>
    </location>
</feature>
<dbReference type="GO" id="GO:0009686">
    <property type="term" value="P:gibberellin biosynthetic process"/>
    <property type="evidence" value="ECO:0007669"/>
    <property type="project" value="EnsemblPlants"/>
</dbReference>
<dbReference type="GO" id="GO:0009723">
    <property type="term" value="P:response to ethylene"/>
    <property type="evidence" value="ECO:0007669"/>
    <property type="project" value="EnsemblPlants"/>
</dbReference>
<name>A0A4Y7LCB4_PAPSO</name>